<evidence type="ECO:0000313" key="2">
    <source>
        <dbReference type="EMBL" id="KAF9060460.1"/>
    </source>
</evidence>
<protein>
    <submittedName>
        <fullName evidence="2">Uncharacterized protein</fullName>
    </submittedName>
</protein>
<name>A0A9P5PE58_9AGAR</name>
<dbReference type="EMBL" id="JADNRY010000243">
    <property type="protein sequence ID" value="KAF9060460.1"/>
    <property type="molecule type" value="Genomic_DNA"/>
</dbReference>
<dbReference type="AlphaFoldDB" id="A0A9P5PE58"/>
<organism evidence="2 3">
    <name type="scientific">Rhodocollybia butyracea</name>
    <dbReference type="NCBI Taxonomy" id="206335"/>
    <lineage>
        <taxon>Eukaryota</taxon>
        <taxon>Fungi</taxon>
        <taxon>Dikarya</taxon>
        <taxon>Basidiomycota</taxon>
        <taxon>Agaricomycotina</taxon>
        <taxon>Agaricomycetes</taxon>
        <taxon>Agaricomycetidae</taxon>
        <taxon>Agaricales</taxon>
        <taxon>Marasmiineae</taxon>
        <taxon>Omphalotaceae</taxon>
        <taxon>Rhodocollybia</taxon>
    </lineage>
</organism>
<gene>
    <name evidence="2" type="ORF">BDP27DRAFT_1370537</name>
</gene>
<accession>A0A9P5PE58</accession>
<keyword evidence="3" id="KW-1185">Reference proteome</keyword>
<evidence type="ECO:0000256" key="1">
    <source>
        <dbReference type="SAM" id="MobiDB-lite"/>
    </source>
</evidence>
<dbReference type="Proteomes" id="UP000772434">
    <property type="component" value="Unassembled WGS sequence"/>
</dbReference>
<feature type="compositionally biased region" description="Polar residues" evidence="1">
    <location>
        <begin position="38"/>
        <end position="48"/>
    </location>
</feature>
<reference evidence="2" key="1">
    <citation type="submission" date="2020-11" db="EMBL/GenBank/DDBJ databases">
        <authorList>
            <consortium name="DOE Joint Genome Institute"/>
            <person name="Ahrendt S."/>
            <person name="Riley R."/>
            <person name="Andreopoulos W."/>
            <person name="Labutti K."/>
            <person name="Pangilinan J."/>
            <person name="Ruiz-Duenas F.J."/>
            <person name="Barrasa J.M."/>
            <person name="Sanchez-Garcia M."/>
            <person name="Camarero S."/>
            <person name="Miyauchi S."/>
            <person name="Serrano A."/>
            <person name="Linde D."/>
            <person name="Babiker R."/>
            <person name="Drula E."/>
            <person name="Ayuso-Fernandez I."/>
            <person name="Pacheco R."/>
            <person name="Padilla G."/>
            <person name="Ferreira P."/>
            <person name="Barriuso J."/>
            <person name="Kellner H."/>
            <person name="Castanera R."/>
            <person name="Alfaro M."/>
            <person name="Ramirez L."/>
            <person name="Pisabarro A.G."/>
            <person name="Kuo A."/>
            <person name="Tritt A."/>
            <person name="Lipzen A."/>
            <person name="He G."/>
            <person name="Yan M."/>
            <person name="Ng V."/>
            <person name="Cullen D."/>
            <person name="Martin F."/>
            <person name="Rosso M.-N."/>
            <person name="Henrissat B."/>
            <person name="Hibbett D."/>
            <person name="Martinez A.T."/>
            <person name="Grigoriev I.V."/>
        </authorList>
    </citation>
    <scope>NUCLEOTIDE SEQUENCE</scope>
    <source>
        <strain evidence="2">AH 40177</strain>
    </source>
</reference>
<proteinExistence type="predicted"/>
<feature type="region of interest" description="Disordered" evidence="1">
    <location>
        <begin position="91"/>
        <end position="118"/>
    </location>
</feature>
<evidence type="ECO:0000313" key="3">
    <source>
        <dbReference type="Proteomes" id="UP000772434"/>
    </source>
</evidence>
<feature type="compositionally biased region" description="Low complexity" evidence="1">
    <location>
        <begin position="13"/>
        <end position="22"/>
    </location>
</feature>
<sequence length="417" mass="47836">MFENMLLLQCEDSSSSESSNTSLHRLTGTWRQGGGNQMEPSSTRPNMRAQNVNTYFRNQRKAKSLLWRVTGWSKTGMGTAKSLWRRVKMAANASEEEKDSSKDRSMAGGDELLPRRNASETRVRRLQYHPYFMPRLAFVEADHNRPFPNNSGGIQFLDLLQAYCREFGLKKLERRGLAYLNALREFSGDPSKWIQRTLERTQVPTKQPSLKTKKKPIRSIKQNMEERKIEAGAWLTGVNLLVDDTYNVLPSMASSSAILNPKKHAPQGYISSETTKLFVSLASLEQLSVFYEKFHVTLSRGRHITFSMKDIGEYPSISMPKHSSQQYLQKLLAVWDDDLPTWDPQNICPTIGGEKLAVKHWKMVFSKAGHWRALMSELKSYGHSVEHLLQAHWDMSREQGSGIKVISKHLREQKRKF</sequence>
<dbReference type="OrthoDB" id="2896950at2759"/>
<feature type="region of interest" description="Disordered" evidence="1">
    <location>
        <begin position="11"/>
        <end position="48"/>
    </location>
</feature>
<comment type="caution">
    <text evidence="2">The sequence shown here is derived from an EMBL/GenBank/DDBJ whole genome shotgun (WGS) entry which is preliminary data.</text>
</comment>